<dbReference type="Pfam" id="PF01896">
    <property type="entry name" value="DNA_primase_S"/>
    <property type="match status" value="1"/>
</dbReference>
<comment type="similarity">
    <text evidence="1">Belongs to the eukaryotic-type primase small subunit family.</text>
</comment>
<dbReference type="PANTHER" id="PTHR10536">
    <property type="entry name" value="DNA PRIMASE SMALL SUBUNIT"/>
    <property type="match status" value="1"/>
</dbReference>
<proteinExistence type="inferred from homology"/>
<comment type="caution">
    <text evidence="2">The sequence shown here is derived from an EMBL/GenBank/DDBJ whole genome shotgun (WGS) entry which is preliminary data.</text>
</comment>
<keyword evidence="3" id="KW-1185">Reference proteome</keyword>
<evidence type="ECO:0000313" key="2">
    <source>
        <dbReference type="EMBL" id="KAF7684046.1"/>
    </source>
</evidence>
<organism evidence="2 3">
    <name type="scientific">Astathelohania contejeani</name>
    <dbReference type="NCBI Taxonomy" id="164912"/>
    <lineage>
        <taxon>Eukaryota</taxon>
        <taxon>Fungi</taxon>
        <taxon>Fungi incertae sedis</taxon>
        <taxon>Microsporidia</taxon>
        <taxon>Astathelohaniidae</taxon>
        <taxon>Astathelohania</taxon>
    </lineage>
</organism>
<dbReference type="EMBL" id="SBIQ01000032">
    <property type="protein sequence ID" value="KAF7684046.1"/>
    <property type="molecule type" value="Genomic_DNA"/>
</dbReference>
<sequence length="290" mass="34000">MDDYYFSLLPIYYQKFHPTAQLYHWLEVTESREISFTLQNNVYIRYVTCDTLDIFKEKLIREVPIKIDIGAVYNVRPRHGVELIPRSKELVFDIDLTDYTRDCCDGKTMCNACFIIVKAGICLLNYALREEFGFKKLLFIYSGGRGVHCWVFDDIAKQLSNLDRISIVKYFKTVISKKKYSSEYTNILKNYVSFFDTQKFEVSSNSFTEEDLYNYLFIRLDENVTSEIKHLLKAPFSVHSLTKKISVPLDPERLDGLRIEDIPDLKIVCENPATLSPFISYFENTISYKQ</sequence>
<dbReference type="Gene3D" id="3.90.920.10">
    <property type="entry name" value="DNA primase, PRIM domain"/>
    <property type="match status" value="1"/>
</dbReference>
<reference evidence="2 3" key="1">
    <citation type="submission" date="2019-01" db="EMBL/GenBank/DDBJ databases">
        <title>Genomes sequencing and comparative genomics of infectious freshwater microsporidia, Cucumispora dikerogammari and Thelohania contejeani.</title>
        <authorList>
            <person name="Cormier A."/>
            <person name="Giraud I."/>
            <person name="Wattier R."/>
            <person name="Teixeira M."/>
            <person name="Grandjean F."/>
            <person name="Rigaud T."/>
            <person name="Cordaux R."/>
        </authorList>
    </citation>
    <scope>NUCLEOTIDE SEQUENCE [LARGE SCALE GENOMIC DNA]</scope>
    <source>
        <strain evidence="2">T1</strain>
        <tissue evidence="2">Spores</tissue>
    </source>
</reference>
<dbReference type="SUPFAM" id="SSF56747">
    <property type="entry name" value="Prim-pol domain"/>
    <property type="match status" value="1"/>
</dbReference>
<evidence type="ECO:0000256" key="1">
    <source>
        <dbReference type="ARBA" id="ARBA00009762"/>
    </source>
</evidence>
<accession>A0ABQ7I0Z1</accession>
<dbReference type="Proteomes" id="UP001516464">
    <property type="component" value="Unassembled WGS sequence"/>
</dbReference>
<protein>
    <submittedName>
        <fullName evidence="2">DNA primase small subunit</fullName>
    </submittedName>
</protein>
<evidence type="ECO:0000313" key="3">
    <source>
        <dbReference type="Proteomes" id="UP001516464"/>
    </source>
</evidence>
<name>A0ABQ7I0Z1_9MICR</name>
<gene>
    <name evidence="2" type="primary">PRIM1</name>
    <name evidence="2" type="ORF">TCON_0751</name>
</gene>
<dbReference type="InterPro" id="IPR002755">
    <property type="entry name" value="DNA_primase_S"/>
</dbReference>